<proteinExistence type="predicted"/>
<dbReference type="RefSeq" id="XP_033389959.1">
    <property type="nucleotide sequence ID" value="XM_033533512.1"/>
</dbReference>
<sequence length="371" mass="41051">MPVSLPNTMQALFIVAIVIYFSCGITSGRYVDLSYPSVPDGLPSRVSGTIINGESLGRRMEWPQNWESAANDEFWTLAVCKGDMLGAGMFADPENAGVLFTPPRLSSQSVFSSFPAEFVKWGWDVQEIVGEECNFEYQWGIREALRGMGSSGVPHNSNGGSVWCYKVRHYRPEDAYDEEGDFDINDQTYQVDGRTYRMTGANFILAMDPTQGVLVGLSRYGPIHEGKDRNPPIANHELPLLRSASDIMWGAYKLPSGSMNIRWLVSATITNKATTSIIKRVLDMRHASLMPWPGLYIRFDSEEGRALLGTPNAQGFGYLLIQRKEELGKKFIFAVRVFHTSSPDPLPCLAFEIRDVPPGVGGTMDGISLAG</sequence>
<dbReference type="OrthoDB" id="191139at2759"/>
<keyword evidence="1" id="KW-1133">Transmembrane helix</keyword>
<dbReference type="AlphaFoldDB" id="A0A6A5Y9Z0"/>
<gene>
    <name evidence="2" type="ORF">BU24DRAFT_488006</name>
</gene>
<dbReference type="EMBL" id="ML978066">
    <property type="protein sequence ID" value="KAF2021620.1"/>
    <property type="molecule type" value="Genomic_DNA"/>
</dbReference>
<evidence type="ECO:0000256" key="1">
    <source>
        <dbReference type="SAM" id="Phobius"/>
    </source>
</evidence>
<dbReference type="GeneID" id="54290909"/>
<keyword evidence="1" id="KW-0812">Transmembrane</keyword>
<organism evidence="2 3">
    <name type="scientific">Aaosphaeria arxii CBS 175.79</name>
    <dbReference type="NCBI Taxonomy" id="1450172"/>
    <lineage>
        <taxon>Eukaryota</taxon>
        <taxon>Fungi</taxon>
        <taxon>Dikarya</taxon>
        <taxon>Ascomycota</taxon>
        <taxon>Pezizomycotina</taxon>
        <taxon>Dothideomycetes</taxon>
        <taxon>Pleosporomycetidae</taxon>
        <taxon>Pleosporales</taxon>
        <taxon>Pleosporales incertae sedis</taxon>
        <taxon>Aaosphaeria</taxon>
    </lineage>
</organism>
<evidence type="ECO:0000313" key="3">
    <source>
        <dbReference type="Proteomes" id="UP000799778"/>
    </source>
</evidence>
<protein>
    <submittedName>
        <fullName evidence="2">Uncharacterized protein</fullName>
    </submittedName>
</protein>
<dbReference type="Proteomes" id="UP000799778">
    <property type="component" value="Unassembled WGS sequence"/>
</dbReference>
<reference evidence="2" key="1">
    <citation type="journal article" date="2020" name="Stud. Mycol.">
        <title>101 Dothideomycetes genomes: a test case for predicting lifestyles and emergence of pathogens.</title>
        <authorList>
            <person name="Haridas S."/>
            <person name="Albert R."/>
            <person name="Binder M."/>
            <person name="Bloem J."/>
            <person name="Labutti K."/>
            <person name="Salamov A."/>
            <person name="Andreopoulos B."/>
            <person name="Baker S."/>
            <person name="Barry K."/>
            <person name="Bills G."/>
            <person name="Bluhm B."/>
            <person name="Cannon C."/>
            <person name="Castanera R."/>
            <person name="Culley D."/>
            <person name="Daum C."/>
            <person name="Ezra D."/>
            <person name="Gonzalez J."/>
            <person name="Henrissat B."/>
            <person name="Kuo A."/>
            <person name="Liang C."/>
            <person name="Lipzen A."/>
            <person name="Lutzoni F."/>
            <person name="Magnuson J."/>
            <person name="Mondo S."/>
            <person name="Nolan M."/>
            <person name="Ohm R."/>
            <person name="Pangilinan J."/>
            <person name="Park H.-J."/>
            <person name="Ramirez L."/>
            <person name="Alfaro M."/>
            <person name="Sun H."/>
            <person name="Tritt A."/>
            <person name="Yoshinaga Y."/>
            <person name="Zwiers L.-H."/>
            <person name="Turgeon B."/>
            <person name="Goodwin S."/>
            <person name="Spatafora J."/>
            <person name="Crous P."/>
            <person name="Grigoriev I."/>
        </authorList>
    </citation>
    <scope>NUCLEOTIDE SEQUENCE</scope>
    <source>
        <strain evidence="2">CBS 175.79</strain>
    </source>
</reference>
<feature type="transmembrane region" description="Helical" evidence="1">
    <location>
        <begin position="12"/>
        <end position="31"/>
    </location>
</feature>
<accession>A0A6A5Y9Z0</accession>
<name>A0A6A5Y9Z0_9PLEO</name>
<keyword evidence="1" id="KW-0472">Membrane</keyword>
<evidence type="ECO:0000313" key="2">
    <source>
        <dbReference type="EMBL" id="KAF2021620.1"/>
    </source>
</evidence>
<keyword evidence="3" id="KW-1185">Reference proteome</keyword>